<evidence type="ECO:0000313" key="3">
    <source>
        <dbReference type="EMBL" id="GID61898.1"/>
    </source>
</evidence>
<organism evidence="3 4">
    <name type="scientific">Actinoplanes couchii</name>
    <dbReference type="NCBI Taxonomy" id="403638"/>
    <lineage>
        <taxon>Bacteria</taxon>
        <taxon>Bacillati</taxon>
        <taxon>Actinomycetota</taxon>
        <taxon>Actinomycetes</taxon>
        <taxon>Micromonosporales</taxon>
        <taxon>Micromonosporaceae</taxon>
        <taxon>Actinoplanes</taxon>
    </lineage>
</organism>
<sequence length="198" mass="20110">MTRNRPRSTAARMMMTLPPALMVAAVAIGLVGAPRTNEAAAGETVVGATEEVAAPVDCLTDDLTGTLIGVDGEGDVRAAVLQLTNTSSTACQVQGWADVALVTPPGDVITLPTSMIGTAASVIDLAPESSTWSRIEWDSCTTGSAGCGTGVALQFIVDPKSAGSVAEPTGIPEAEQDGVTMSALRVGPFQITRDAVPQ</sequence>
<dbReference type="RefSeq" id="WP_203810312.1">
    <property type="nucleotide sequence ID" value="NZ_BAAAQE010000110.1"/>
</dbReference>
<evidence type="ECO:0000259" key="2">
    <source>
        <dbReference type="Pfam" id="PF14016"/>
    </source>
</evidence>
<evidence type="ECO:0000256" key="1">
    <source>
        <dbReference type="SAM" id="SignalP"/>
    </source>
</evidence>
<keyword evidence="4" id="KW-1185">Reference proteome</keyword>
<feature type="domain" description="DUF4232" evidence="2">
    <location>
        <begin position="58"/>
        <end position="190"/>
    </location>
</feature>
<name>A0ABQ3XTS9_9ACTN</name>
<dbReference type="Proteomes" id="UP000612282">
    <property type="component" value="Unassembled WGS sequence"/>
</dbReference>
<evidence type="ECO:0000313" key="4">
    <source>
        <dbReference type="Proteomes" id="UP000612282"/>
    </source>
</evidence>
<keyword evidence="1" id="KW-0732">Signal</keyword>
<feature type="signal peptide" evidence="1">
    <location>
        <begin position="1"/>
        <end position="23"/>
    </location>
</feature>
<protein>
    <recommendedName>
        <fullName evidence="2">DUF4232 domain-containing protein</fullName>
    </recommendedName>
</protein>
<gene>
    <name evidence="3" type="ORF">Aco03nite_103020</name>
</gene>
<accession>A0ABQ3XTS9</accession>
<feature type="chain" id="PRO_5046536896" description="DUF4232 domain-containing protein" evidence="1">
    <location>
        <begin position="24"/>
        <end position="198"/>
    </location>
</feature>
<reference evidence="3 4" key="1">
    <citation type="submission" date="2021-01" db="EMBL/GenBank/DDBJ databases">
        <title>Whole genome shotgun sequence of Actinoplanes couchii NBRC 106145.</title>
        <authorList>
            <person name="Komaki H."/>
            <person name="Tamura T."/>
        </authorList>
    </citation>
    <scope>NUCLEOTIDE SEQUENCE [LARGE SCALE GENOMIC DNA]</scope>
    <source>
        <strain evidence="3 4">NBRC 106145</strain>
    </source>
</reference>
<dbReference type="EMBL" id="BOMG01000145">
    <property type="protein sequence ID" value="GID61898.1"/>
    <property type="molecule type" value="Genomic_DNA"/>
</dbReference>
<proteinExistence type="predicted"/>
<dbReference type="InterPro" id="IPR025326">
    <property type="entry name" value="DUF4232"/>
</dbReference>
<comment type="caution">
    <text evidence="3">The sequence shown here is derived from an EMBL/GenBank/DDBJ whole genome shotgun (WGS) entry which is preliminary data.</text>
</comment>
<dbReference type="Pfam" id="PF14016">
    <property type="entry name" value="DUF4232"/>
    <property type="match status" value="1"/>
</dbReference>